<dbReference type="PANTHER" id="PTHR33112:SF13">
    <property type="entry name" value="HETEROKARYON INCOMPATIBILITY DOMAIN-CONTAINING PROTEIN"/>
    <property type="match status" value="1"/>
</dbReference>
<proteinExistence type="predicted"/>
<protein>
    <recommendedName>
        <fullName evidence="3">Heterokaryon incompatibility domain-containing protein</fullName>
    </recommendedName>
</protein>
<organism evidence="1 2">
    <name type="scientific">Fusarium gaditjirri</name>
    <dbReference type="NCBI Taxonomy" id="282569"/>
    <lineage>
        <taxon>Eukaryota</taxon>
        <taxon>Fungi</taxon>
        <taxon>Dikarya</taxon>
        <taxon>Ascomycota</taxon>
        <taxon>Pezizomycotina</taxon>
        <taxon>Sordariomycetes</taxon>
        <taxon>Hypocreomycetidae</taxon>
        <taxon>Hypocreales</taxon>
        <taxon>Nectriaceae</taxon>
        <taxon>Fusarium</taxon>
        <taxon>Fusarium nisikadoi species complex</taxon>
    </lineage>
</organism>
<name>A0A8H4SPZ8_9HYPO</name>
<accession>A0A8H4SPZ8</accession>
<reference evidence="1" key="2">
    <citation type="submission" date="2020-05" db="EMBL/GenBank/DDBJ databases">
        <authorList>
            <person name="Kim H.-S."/>
            <person name="Proctor R.H."/>
            <person name="Brown D.W."/>
        </authorList>
    </citation>
    <scope>NUCLEOTIDE SEQUENCE</scope>
    <source>
        <strain evidence="1">NRRL 45417</strain>
    </source>
</reference>
<evidence type="ECO:0000313" key="1">
    <source>
        <dbReference type="EMBL" id="KAF4943560.1"/>
    </source>
</evidence>
<keyword evidence="2" id="KW-1185">Reference proteome</keyword>
<sequence length="460" mass="51367">MASVYQNSFLTLAATKSANSDGGCFSDPSLRSDYPLSFDSEAVGLYVREKFLHWDTVEGSCLLKEFPLLTRGWVYQERLLAPRVLHFCQSELVWECLKETTCECSCFNPTSMPKVEHAAALRMAQPLFQADSSPMSKKEKQSPSGRFIGELSRNTIKMTDALFGRSSAELLDPKEKSSKSIQDIIEKQRAEIFTRERTKEDAILAVASIRSKWHEIVRDYSNLTLSMEADRLPAIAGLARQAQKCRIGSSYLAGLWEDSLDQDLLWRVDKLVPGFNHHRPPAYRAPSWSWASVNGGVSYLKKRPSKGISGFRIKKAHCTPVPGADQFGQIVDGYLNVECILLRAEVRYAPFADGNPRSMHYKLAMADNVVTLHADYSLCAQGQNQIKDGEEIFCLRVFRDDRSTISLVLRRQMSNVYERIGIAEFPIESSKGAPGAIVDVIEVPAVGSVSTSNLTTIMLC</sequence>
<dbReference type="OrthoDB" id="5362512at2759"/>
<evidence type="ECO:0008006" key="3">
    <source>
        <dbReference type="Google" id="ProtNLM"/>
    </source>
</evidence>
<evidence type="ECO:0000313" key="2">
    <source>
        <dbReference type="Proteomes" id="UP000604273"/>
    </source>
</evidence>
<dbReference type="Proteomes" id="UP000604273">
    <property type="component" value="Unassembled WGS sequence"/>
</dbReference>
<comment type="caution">
    <text evidence="1">The sequence shown here is derived from an EMBL/GenBank/DDBJ whole genome shotgun (WGS) entry which is preliminary data.</text>
</comment>
<dbReference type="EMBL" id="JABFAI010000530">
    <property type="protein sequence ID" value="KAF4943560.1"/>
    <property type="molecule type" value="Genomic_DNA"/>
</dbReference>
<dbReference type="AlphaFoldDB" id="A0A8H4SPZ8"/>
<reference evidence="1" key="1">
    <citation type="journal article" date="2020" name="BMC Genomics">
        <title>Correction to: Identification and distribution of gene clusters required for synthesis of sphingolipid metabolism inhibitors in diverse species of the filamentous fungus Fusarium.</title>
        <authorList>
            <person name="Kim H.S."/>
            <person name="Lohmar J.M."/>
            <person name="Busman M."/>
            <person name="Brown D.W."/>
            <person name="Naumann T.A."/>
            <person name="Divon H.H."/>
            <person name="Lysoe E."/>
            <person name="Uhlig S."/>
            <person name="Proctor R.H."/>
        </authorList>
    </citation>
    <scope>NUCLEOTIDE SEQUENCE</scope>
    <source>
        <strain evidence="1">NRRL 45417</strain>
    </source>
</reference>
<dbReference type="PANTHER" id="PTHR33112">
    <property type="entry name" value="DOMAIN PROTEIN, PUTATIVE-RELATED"/>
    <property type="match status" value="1"/>
</dbReference>
<gene>
    <name evidence="1" type="ORF">FGADI_13318</name>
</gene>